<evidence type="ECO:0000256" key="1">
    <source>
        <dbReference type="ARBA" id="ARBA00004141"/>
    </source>
</evidence>
<feature type="transmembrane region" description="Helical" evidence="6">
    <location>
        <begin position="127"/>
        <end position="149"/>
    </location>
</feature>
<evidence type="ECO:0000256" key="3">
    <source>
        <dbReference type="ARBA" id="ARBA00022989"/>
    </source>
</evidence>
<evidence type="ECO:0000259" key="7">
    <source>
        <dbReference type="Pfam" id="PF20684"/>
    </source>
</evidence>
<evidence type="ECO:0000313" key="9">
    <source>
        <dbReference type="Proteomes" id="UP000275385"/>
    </source>
</evidence>
<evidence type="ECO:0000313" key="8">
    <source>
        <dbReference type="EMBL" id="RKU47737.1"/>
    </source>
</evidence>
<keyword evidence="3 6" id="KW-1133">Transmembrane helix</keyword>
<dbReference type="InterPro" id="IPR049326">
    <property type="entry name" value="Rhodopsin_dom_fungi"/>
</dbReference>
<dbReference type="InterPro" id="IPR052337">
    <property type="entry name" value="SAT4-like"/>
</dbReference>
<dbReference type="Proteomes" id="UP000275385">
    <property type="component" value="Unassembled WGS sequence"/>
</dbReference>
<evidence type="ECO:0000256" key="5">
    <source>
        <dbReference type="ARBA" id="ARBA00038359"/>
    </source>
</evidence>
<evidence type="ECO:0000256" key="6">
    <source>
        <dbReference type="SAM" id="Phobius"/>
    </source>
</evidence>
<dbReference type="OrthoDB" id="5417844at2759"/>
<comment type="subcellular location">
    <subcellularLocation>
        <location evidence="1">Membrane</location>
        <topology evidence="1">Multi-pass membrane protein</topology>
    </subcellularLocation>
</comment>
<protein>
    <recommendedName>
        <fullName evidence="7">Rhodopsin domain-containing protein</fullName>
    </recommendedName>
</protein>
<dbReference type="AlphaFoldDB" id="A0A420YIP3"/>
<name>A0A420YIP3_9PEZI</name>
<evidence type="ECO:0000256" key="2">
    <source>
        <dbReference type="ARBA" id="ARBA00022692"/>
    </source>
</evidence>
<feature type="transmembrane region" description="Helical" evidence="6">
    <location>
        <begin position="245"/>
        <end position="268"/>
    </location>
</feature>
<dbReference type="EMBL" id="QVQW01000007">
    <property type="protein sequence ID" value="RKU47737.1"/>
    <property type="molecule type" value="Genomic_DNA"/>
</dbReference>
<dbReference type="Pfam" id="PF20684">
    <property type="entry name" value="Fung_rhodopsin"/>
    <property type="match status" value="1"/>
</dbReference>
<dbReference type="STRING" id="177199.A0A420YIP3"/>
<keyword evidence="2 6" id="KW-0812">Transmembrane</keyword>
<accession>A0A420YIP3</accession>
<feature type="transmembrane region" description="Helical" evidence="6">
    <location>
        <begin position="208"/>
        <end position="233"/>
    </location>
</feature>
<feature type="transmembrane region" description="Helical" evidence="6">
    <location>
        <begin position="16"/>
        <end position="37"/>
    </location>
</feature>
<feature type="transmembrane region" description="Helical" evidence="6">
    <location>
        <begin position="49"/>
        <end position="72"/>
    </location>
</feature>
<dbReference type="GO" id="GO:0016020">
    <property type="term" value="C:membrane"/>
    <property type="evidence" value="ECO:0007669"/>
    <property type="project" value="UniProtKB-SubCell"/>
</dbReference>
<comment type="similarity">
    <text evidence="5">Belongs to the SAT4 family.</text>
</comment>
<dbReference type="PANTHER" id="PTHR33048:SF55">
    <property type="entry name" value="INTEGRAL MEMBRANE PROTEIN"/>
    <property type="match status" value="1"/>
</dbReference>
<proteinExistence type="inferred from homology"/>
<feature type="domain" description="Rhodopsin" evidence="7">
    <location>
        <begin position="33"/>
        <end position="269"/>
    </location>
</feature>
<comment type="caution">
    <text evidence="8">The sequence shown here is derived from an EMBL/GenBank/DDBJ whole genome shotgun (WGS) entry which is preliminary data.</text>
</comment>
<feature type="transmembrane region" description="Helical" evidence="6">
    <location>
        <begin position="173"/>
        <end position="196"/>
    </location>
</feature>
<gene>
    <name evidence="8" type="ORF">DL546_003273</name>
</gene>
<keyword evidence="4 6" id="KW-0472">Membrane</keyword>
<reference evidence="8 9" key="1">
    <citation type="submission" date="2018-08" db="EMBL/GenBank/DDBJ databases">
        <title>Draft genome of the lignicolous fungus Coniochaeta pulveracea.</title>
        <authorList>
            <person name="Borstlap C.J."/>
            <person name="De Witt R.N."/>
            <person name="Botha A."/>
            <person name="Volschenk H."/>
        </authorList>
    </citation>
    <scope>NUCLEOTIDE SEQUENCE [LARGE SCALE GENOMIC DNA]</scope>
    <source>
        <strain evidence="8 9">CAB683</strain>
    </source>
</reference>
<feature type="transmembrane region" description="Helical" evidence="6">
    <location>
        <begin position="92"/>
        <end position="115"/>
    </location>
</feature>
<evidence type="ECO:0000256" key="4">
    <source>
        <dbReference type="ARBA" id="ARBA00023136"/>
    </source>
</evidence>
<sequence length="384" mass="42560">MTIQPNQPGPNNAHMIYVPVGVFTVICPLLVGLRYWSRLRKGGKLGADDYSIAISLVFALASSGVMIASCLYGFGQHIKLLLPANKVNALKYFYLCQITYKSSINLTKCSILLLYIRIFSNVRWFKWACYFLTACVAMYATASVTATIFQCTPIPRAFNKAIPGTCMDNQKFWWANAGFSVATDLLILFIPMPLIYQLQISRIQKMALVVVFALGGFVVITSCLRMTTINIAATSPDTTYDIASTMWTVIEMNVSIVCACLPMVRPLLVKVFPRLMPKSTTNKYGGPSGTTGFSNKGYIMSGHSRDRRDDPADWTHEGKDGITMTSIRKGDQSSEEYILHDTDHQDQTAAIDPQGHATVGPLSKNAFGIHKTVQYSVEYSEETK</sequence>
<keyword evidence="9" id="KW-1185">Reference proteome</keyword>
<organism evidence="8 9">
    <name type="scientific">Coniochaeta pulveracea</name>
    <dbReference type="NCBI Taxonomy" id="177199"/>
    <lineage>
        <taxon>Eukaryota</taxon>
        <taxon>Fungi</taxon>
        <taxon>Dikarya</taxon>
        <taxon>Ascomycota</taxon>
        <taxon>Pezizomycotina</taxon>
        <taxon>Sordariomycetes</taxon>
        <taxon>Sordariomycetidae</taxon>
        <taxon>Coniochaetales</taxon>
        <taxon>Coniochaetaceae</taxon>
        <taxon>Coniochaeta</taxon>
    </lineage>
</organism>
<dbReference type="PANTHER" id="PTHR33048">
    <property type="entry name" value="PTH11-LIKE INTEGRAL MEMBRANE PROTEIN (AFU_ORTHOLOGUE AFUA_5G11245)"/>
    <property type="match status" value="1"/>
</dbReference>